<gene>
    <name evidence="1" type="ORF">E2562_036953</name>
</gene>
<dbReference type="OrthoDB" id="1724341at2759"/>
<dbReference type="Proteomes" id="UP000479710">
    <property type="component" value="Unassembled WGS sequence"/>
</dbReference>
<reference evidence="1 2" key="1">
    <citation type="submission" date="2019-11" db="EMBL/GenBank/DDBJ databases">
        <title>Whole genome sequence of Oryza granulata.</title>
        <authorList>
            <person name="Li W."/>
        </authorList>
    </citation>
    <scope>NUCLEOTIDE SEQUENCE [LARGE SCALE GENOMIC DNA]</scope>
    <source>
        <strain evidence="2">cv. Menghai</strain>
        <tissue evidence="1">Leaf</tissue>
    </source>
</reference>
<dbReference type="EMBL" id="SPHZ02000010">
    <property type="protein sequence ID" value="KAF0897417.1"/>
    <property type="molecule type" value="Genomic_DNA"/>
</dbReference>
<proteinExistence type="predicted"/>
<evidence type="ECO:0000313" key="1">
    <source>
        <dbReference type="EMBL" id="KAF0897417.1"/>
    </source>
</evidence>
<keyword evidence="2" id="KW-1185">Reference proteome</keyword>
<accession>A0A6G1CBP2</accession>
<organism evidence="1 2">
    <name type="scientific">Oryza meyeriana var. granulata</name>
    <dbReference type="NCBI Taxonomy" id="110450"/>
    <lineage>
        <taxon>Eukaryota</taxon>
        <taxon>Viridiplantae</taxon>
        <taxon>Streptophyta</taxon>
        <taxon>Embryophyta</taxon>
        <taxon>Tracheophyta</taxon>
        <taxon>Spermatophyta</taxon>
        <taxon>Magnoliopsida</taxon>
        <taxon>Liliopsida</taxon>
        <taxon>Poales</taxon>
        <taxon>Poaceae</taxon>
        <taxon>BOP clade</taxon>
        <taxon>Oryzoideae</taxon>
        <taxon>Oryzeae</taxon>
        <taxon>Oryzinae</taxon>
        <taxon>Oryza</taxon>
        <taxon>Oryza meyeriana</taxon>
    </lineage>
</organism>
<evidence type="ECO:0000313" key="2">
    <source>
        <dbReference type="Proteomes" id="UP000479710"/>
    </source>
</evidence>
<dbReference type="AlphaFoldDB" id="A0A6G1CBP2"/>
<comment type="caution">
    <text evidence="1">The sequence shown here is derived from an EMBL/GenBank/DDBJ whole genome shotgun (WGS) entry which is preliminary data.</text>
</comment>
<name>A0A6G1CBP2_9ORYZ</name>
<sequence length="65" mass="7025">MGVYDPCSDARIHSGAFYSGSVQLSRCDNRLNLASSSQLAVFHPKVSEISLFTINSTTGFNPSLE</sequence>
<protein>
    <submittedName>
        <fullName evidence="1">Uncharacterized protein</fullName>
    </submittedName>
</protein>